<dbReference type="EMBL" id="BQXS01012620">
    <property type="protein sequence ID" value="GKT25891.1"/>
    <property type="molecule type" value="Genomic_DNA"/>
</dbReference>
<name>A0ABQ5K205_9EUKA</name>
<feature type="region of interest" description="Disordered" evidence="1">
    <location>
        <begin position="1"/>
        <end position="22"/>
    </location>
</feature>
<evidence type="ECO:0000313" key="3">
    <source>
        <dbReference type="Proteomes" id="UP001057375"/>
    </source>
</evidence>
<evidence type="ECO:0000256" key="1">
    <source>
        <dbReference type="SAM" id="MobiDB-lite"/>
    </source>
</evidence>
<organism evidence="2 3">
    <name type="scientific">Aduncisulcus paluster</name>
    <dbReference type="NCBI Taxonomy" id="2918883"/>
    <lineage>
        <taxon>Eukaryota</taxon>
        <taxon>Metamonada</taxon>
        <taxon>Carpediemonas-like organisms</taxon>
        <taxon>Aduncisulcus</taxon>
    </lineage>
</organism>
<reference evidence="2" key="1">
    <citation type="submission" date="2022-03" db="EMBL/GenBank/DDBJ databases">
        <title>Draft genome sequence of Aduncisulcus paluster, a free-living microaerophilic Fornicata.</title>
        <authorList>
            <person name="Yuyama I."/>
            <person name="Kume K."/>
            <person name="Tamura T."/>
            <person name="Inagaki Y."/>
            <person name="Hashimoto T."/>
        </authorList>
    </citation>
    <scope>NUCLEOTIDE SEQUENCE</scope>
    <source>
        <strain evidence="2">NY0171</strain>
    </source>
</reference>
<comment type="caution">
    <text evidence="2">The sequence shown here is derived from an EMBL/GenBank/DDBJ whole genome shotgun (WGS) entry which is preliminary data.</text>
</comment>
<gene>
    <name evidence="2" type="ORF">ADUPG1_013174</name>
</gene>
<proteinExistence type="predicted"/>
<keyword evidence="3" id="KW-1185">Reference proteome</keyword>
<evidence type="ECO:0000313" key="2">
    <source>
        <dbReference type="EMBL" id="GKT25891.1"/>
    </source>
</evidence>
<dbReference type="Proteomes" id="UP001057375">
    <property type="component" value="Unassembled WGS sequence"/>
</dbReference>
<accession>A0ABQ5K205</accession>
<protein>
    <submittedName>
        <fullName evidence="2">Uncharacterized protein</fullName>
    </submittedName>
</protein>
<sequence length="146" mass="16579">MTAPPKSLALHRPRKTRTPDPMERDVTIEKSVGITYLSSSVFCAISGPMMSVKMLLEHVLGECKVAYFHMRGTKGDRIMVRCEECRYHILTLGGCSNADRGCCLPWCPNPLMVTRIGEHSQECRFQFVHEDHECECSTSIESEERK</sequence>